<dbReference type="PROSITE" id="PS00107">
    <property type="entry name" value="PROTEIN_KINASE_ATP"/>
    <property type="match status" value="1"/>
</dbReference>
<dbReference type="InterPro" id="IPR000719">
    <property type="entry name" value="Prot_kinase_dom"/>
</dbReference>
<proteinExistence type="predicted"/>
<evidence type="ECO:0000256" key="3">
    <source>
        <dbReference type="ARBA" id="ARBA00022679"/>
    </source>
</evidence>
<organism evidence="12">
    <name type="scientific">Lichtheimia ramosa</name>
    <dbReference type="NCBI Taxonomy" id="688394"/>
    <lineage>
        <taxon>Eukaryota</taxon>
        <taxon>Fungi</taxon>
        <taxon>Fungi incertae sedis</taxon>
        <taxon>Mucoromycota</taxon>
        <taxon>Mucoromycotina</taxon>
        <taxon>Mucoromycetes</taxon>
        <taxon>Mucorales</taxon>
        <taxon>Lichtheimiaceae</taxon>
        <taxon>Lichtheimia</taxon>
    </lineage>
</organism>
<dbReference type="SUPFAM" id="SSF56112">
    <property type="entry name" value="Protein kinase-like (PK-like)"/>
    <property type="match status" value="1"/>
</dbReference>
<evidence type="ECO:0000256" key="4">
    <source>
        <dbReference type="ARBA" id="ARBA00022741"/>
    </source>
</evidence>
<evidence type="ECO:0000256" key="8">
    <source>
        <dbReference type="ARBA" id="ARBA00048679"/>
    </source>
</evidence>
<keyword evidence="3" id="KW-0808">Transferase</keyword>
<evidence type="ECO:0000313" key="12">
    <source>
        <dbReference type="EMBL" id="CDS09297.1"/>
    </source>
</evidence>
<keyword evidence="5" id="KW-0418">Kinase</keyword>
<dbReference type="AlphaFoldDB" id="A0A077WRJ3"/>
<evidence type="ECO:0000256" key="6">
    <source>
        <dbReference type="ARBA" id="ARBA00022840"/>
    </source>
</evidence>
<feature type="compositionally biased region" description="Polar residues" evidence="10">
    <location>
        <begin position="186"/>
        <end position="198"/>
    </location>
</feature>
<sequence length="376" mass="41894">MSFLDSILDTLYSAVGCCIPDANISINGRAYRIVKLLGEGGFSFVYLAEDGSGNVYALKKIRCTLGTEEAKLAQREVDVYRLFEHDNIIRMLDTATVTESDGSTTIYIFLPYYKKGNLQDAINRNQLYKTHFTETQMLSLMRGVCTAVEFMHTYKMPTGARTKYTAKNPILDDDDTDDHQQNRALLSSQGQQETSSGIETHAPGKEGDIVPWAHRDIKPGNIMLMDDGETPVLMDFGSACPARAEIHNRQEALKQQDIAAEHSTMPYRAPELFDVKTETILDEKVDIWSLGCTLFAMAYGQSPFEVNLNENGGSVALAVLNAQFKFPSDPEYSQEFKDLISWMLTADPSSRPDIHQVSTRIDSLLSRHTAQGDSSS</sequence>
<dbReference type="GO" id="GO:0005794">
    <property type="term" value="C:Golgi apparatus"/>
    <property type="evidence" value="ECO:0007669"/>
    <property type="project" value="TreeGrafter"/>
</dbReference>
<dbReference type="GO" id="GO:0005773">
    <property type="term" value="C:vacuole"/>
    <property type="evidence" value="ECO:0007669"/>
    <property type="project" value="GOC"/>
</dbReference>
<dbReference type="Pfam" id="PF00069">
    <property type="entry name" value="Pkinase"/>
    <property type="match status" value="2"/>
</dbReference>
<dbReference type="EMBL" id="LK023330">
    <property type="protein sequence ID" value="CDS09297.1"/>
    <property type="molecule type" value="Genomic_DNA"/>
</dbReference>
<dbReference type="PANTHER" id="PTHR45998">
    <property type="entry name" value="SERINE/THREONINE-PROTEIN KINASE 16"/>
    <property type="match status" value="1"/>
</dbReference>
<evidence type="ECO:0000256" key="7">
    <source>
        <dbReference type="ARBA" id="ARBA00047899"/>
    </source>
</evidence>
<dbReference type="GO" id="GO:0032889">
    <property type="term" value="P:regulation of vacuole fusion, non-autophagic"/>
    <property type="evidence" value="ECO:0007669"/>
    <property type="project" value="TreeGrafter"/>
</dbReference>
<feature type="domain" description="Protein kinase" evidence="11">
    <location>
        <begin position="31"/>
        <end position="365"/>
    </location>
</feature>
<keyword evidence="4 9" id="KW-0547">Nucleotide-binding</keyword>
<feature type="region of interest" description="Disordered" evidence="10">
    <location>
        <begin position="186"/>
        <end position="211"/>
    </location>
</feature>
<dbReference type="PIRSF" id="PIRSF000654">
    <property type="entry name" value="Integrin-linked_kinase"/>
    <property type="match status" value="1"/>
</dbReference>
<dbReference type="GO" id="GO:0005524">
    <property type="term" value="F:ATP binding"/>
    <property type="evidence" value="ECO:0007669"/>
    <property type="project" value="UniProtKB-UniRule"/>
</dbReference>
<feature type="binding site" evidence="9">
    <location>
        <position position="59"/>
    </location>
    <ligand>
        <name>ATP</name>
        <dbReference type="ChEBI" id="CHEBI:30616"/>
    </ligand>
</feature>
<evidence type="ECO:0000256" key="5">
    <source>
        <dbReference type="ARBA" id="ARBA00022777"/>
    </source>
</evidence>
<accession>A0A077WRJ3</accession>
<keyword evidence="2" id="KW-0723">Serine/threonine-protein kinase</keyword>
<dbReference type="PANTHER" id="PTHR45998:SF2">
    <property type="entry name" value="SERINE_THREONINE-PROTEIN KINASE 16"/>
    <property type="match status" value="1"/>
</dbReference>
<keyword evidence="6 9" id="KW-0067">ATP-binding</keyword>
<dbReference type="SMART" id="SM00220">
    <property type="entry name" value="S_TKc"/>
    <property type="match status" value="1"/>
</dbReference>
<comment type="catalytic activity">
    <reaction evidence="8">
        <text>L-seryl-[protein] + ATP = O-phospho-L-seryl-[protein] + ADP + H(+)</text>
        <dbReference type="Rhea" id="RHEA:17989"/>
        <dbReference type="Rhea" id="RHEA-COMP:9863"/>
        <dbReference type="Rhea" id="RHEA-COMP:11604"/>
        <dbReference type="ChEBI" id="CHEBI:15378"/>
        <dbReference type="ChEBI" id="CHEBI:29999"/>
        <dbReference type="ChEBI" id="CHEBI:30616"/>
        <dbReference type="ChEBI" id="CHEBI:83421"/>
        <dbReference type="ChEBI" id="CHEBI:456216"/>
        <dbReference type="EC" id="2.7.11.1"/>
    </reaction>
</comment>
<dbReference type="GO" id="GO:0004674">
    <property type="term" value="F:protein serine/threonine kinase activity"/>
    <property type="evidence" value="ECO:0007669"/>
    <property type="project" value="UniProtKB-KW"/>
</dbReference>
<evidence type="ECO:0000256" key="2">
    <source>
        <dbReference type="ARBA" id="ARBA00022527"/>
    </source>
</evidence>
<dbReference type="InterPro" id="IPR052239">
    <property type="entry name" value="Ser/Thr-specific_kinases"/>
</dbReference>
<dbReference type="Gene3D" id="1.10.510.10">
    <property type="entry name" value="Transferase(Phosphotransferase) domain 1"/>
    <property type="match status" value="2"/>
</dbReference>
<dbReference type="InterPro" id="IPR011009">
    <property type="entry name" value="Kinase-like_dom_sf"/>
</dbReference>
<protein>
    <recommendedName>
        <fullName evidence="1">non-specific serine/threonine protein kinase</fullName>
        <ecNumber evidence="1">2.7.11.1</ecNumber>
    </recommendedName>
</protein>
<gene>
    <name evidence="12" type="ORF">LRAMOSA10657</name>
</gene>
<comment type="catalytic activity">
    <reaction evidence="7">
        <text>L-threonyl-[protein] + ATP = O-phospho-L-threonyl-[protein] + ADP + H(+)</text>
        <dbReference type="Rhea" id="RHEA:46608"/>
        <dbReference type="Rhea" id="RHEA-COMP:11060"/>
        <dbReference type="Rhea" id="RHEA-COMP:11605"/>
        <dbReference type="ChEBI" id="CHEBI:15378"/>
        <dbReference type="ChEBI" id="CHEBI:30013"/>
        <dbReference type="ChEBI" id="CHEBI:30616"/>
        <dbReference type="ChEBI" id="CHEBI:61977"/>
        <dbReference type="ChEBI" id="CHEBI:456216"/>
        <dbReference type="EC" id="2.7.11.1"/>
    </reaction>
</comment>
<feature type="compositionally biased region" description="Basic and acidic residues" evidence="10">
    <location>
        <begin position="202"/>
        <end position="211"/>
    </location>
</feature>
<evidence type="ECO:0000256" key="10">
    <source>
        <dbReference type="SAM" id="MobiDB-lite"/>
    </source>
</evidence>
<dbReference type="GO" id="GO:0006624">
    <property type="term" value="P:vacuolar protein processing"/>
    <property type="evidence" value="ECO:0007669"/>
    <property type="project" value="TreeGrafter"/>
</dbReference>
<name>A0A077WRJ3_9FUNG</name>
<dbReference type="EC" id="2.7.11.1" evidence="1"/>
<dbReference type="CDD" id="cd13986">
    <property type="entry name" value="STKc_16"/>
    <property type="match status" value="1"/>
</dbReference>
<dbReference type="PROSITE" id="PS50011">
    <property type="entry name" value="PROTEIN_KINASE_DOM"/>
    <property type="match status" value="1"/>
</dbReference>
<evidence type="ECO:0000259" key="11">
    <source>
        <dbReference type="PROSITE" id="PS50011"/>
    </source>
</evidence>
<evidence type="ECO:0000256" key="9">
    <source>
        <dbReference type="PROSITE-ProRule" id="PRU10141"/>
    </source>
</evidence>
<dbReference type="InterPro" id="IPR017441">
    <property type="entry name" value="Protein_kinase_ATP_BS"/>
</dbReference>
<dbReference type="OrthoDB" id="248923at2759"/>
<evidence type="ECO:0000256" key="1">
    <source>
        <dbReference type="ARBA" id="ARBA00012513"/>
    </source>
</evidence>
<reference evidence="12" key="1">
    <citation type="journal article" date="2014" name="Genome Announc.">
        <title>De novo whole-genome sequence and genome annotation of Lichtheimia ramosa.</title>
        <authorList>
            <person name="Linde J."/>
            <person name="Schwartze V."/>
            <person name="Binder U."/>
            <person name="Lass-Florl C."/>
            <person name="Voigt K."/>
            <person name="Horn F."/>
        </authorList>
    </citation>
    <scope>NUCLEOTIDE SEQUENCE</scope>
    <source>
        <strain evidence="12">JMRC FSU:6197</strain>
    </source>
</reference>